<proteinExistence type="predicted"/>
<gene>
    <name evidence="1" type="ORF">Taro_049771</name>
</gene>
<evidence type="ECO:0000313" key="1">
    <source>
        <dbReference type="EMBL" id="MQM16810.1"/>
    </source>
</evidence>
<dbReference type="PANTHER" id="PTHR31286:SF99">
    <property type="entry name" value="DUF4283 DOMAIN-CONTAINING PROTEIN"/>
    <property type="match status" value="1"/>
</dbReference>
<dbReference type="PANTHER" id="PTHR31286">
    <property type="entry name" value="GLYCINE-RICH CELL WALL STRUCTURAL PROTEIN 1.8-LIKE"/>
    <property type="match status" value="1"/>
</dbReference>
<dbReference type="OrthoDB" id="786188at2759"/>
<organism evidence="1 2">
    <name type="scientific">Colocasia esculenta</name>
    <name type="common">Wild taro</name>
    <name type="synonym">Arum esculentum</name>
    <dbReference type="NCBI Taxonomy" id="4460"/>
    <lineage>
        <taxon>Eukaryota</taxon>
        <taxon>Viridiplantae</taxon>
        <taxon>Streptophyta</taxon>
        <taxon>Embryophyta</taxon>
        <taxon>Tracheophyta</taxon>
        <taxon>Spermatophyta</taxon>
        <taxon>Magnoliopsida</taxon>
        <taxon>Liliopsida</taxon>
        <taxon>Araceae</taxon>
        <taxon>Aroideae</taxon>
        <taxon>Colocasieae</taxon>
        <taxon>Colocasia</taxon>
    </lineage>
</organism>
<evidence type="ECO:0000313" key="2">
    <source>
        <dbReference type="Proteomes" id="UP000652761"/>
    </source>
</evidence>
<dbReference type="Proteomes" id="UP000652761">
    <property type="component" value="Unassembled WGS sequence"/>
</dbReference>
<evidence type="ECO:0008006" key="3">
    <source>
        <dbReference type="Google" id="ProtNLM"/>
    </source>
</evidence>
<protein>
    <recommendedName>
        <fullName evidence="3">DUF4283 domain-containing protein</fullName>
    </recommendedName>
</protein>
<dbReference type="EMBL" id="NMUH01007180">
    <property type="protein sequence ID" value="MQM16810.1"/>
    <property type="molecule type" value="Genomic_DNA"/>
</dbReference>
<name>A0A843XC14_COLES</name>
<keyword evidence="2" id="KW-1185">Reference proteome</keyword>
<reference evidence="1" key="1">
    <citation type="submission" date="2017-07" db="EMBL/GenBank/DDBJ databases">
        <title>Taro Niue Genome Assembly and Annotation.</title>
        <authorList>
            <person name="Atibalentja N."/>
            <person name="Keating K."/>
            <person name="Fields C.J."/>
        </authorList>
    </citation>
    <scope>NUCLEOTIDE SEQUENCE</scope>
    <source>
        <strain evidence="1">Niue_2</strain>
        <tissue evidence="1">Leaf</tissue>
    </source>
</reference>
<dbReference type="InterPro" id="IPR040256">
    <property type="entry name" value="At4g02000-like"/>
</dbReference>
<sequence>MLIRSCVKWSNSSRGQGHPRRLGLLTSARWISVSFLGCSRGVPPFDLWNPRVMTCRLGPDHHLRGTPPPLCPHLMTVHCWALPLLGGRIEGKPQLWVSPLVAVEGALPEEATLVVHHVSYEAGDDLAAEFHADGEHTDLENPLPSPLHSPCPPLPPPELLSLAAAAAGAPRRVAADHRRRRRCTPPPLLLPLSLFSSLSSLRWRDKMKLGIYGGYDMTYAAQRLTPGGPWILRDIRLGVQKWTPHFTPEENAIKSAAAWFRLPDLPVEFWDRDVLFSIASAIGRPVKVDTLTLEGSGRSFAKICVEI</sequence>
<comment type="caution">
    <text evidence="1">The sequence shown here is derived from an EMBL/GenBank/DDBJ whole genome shotgun (WGS) entry which is preliminary data.</text>
</comment>
<accession>A0A843XC14</accession>
<dbReference type="AlphaFoldDB" id="A0A843XC14"/>